<dbReference type="Proteomes" id="UP001234989">
    <property type="component" value="Chromosome 8"/>
</dbReference>
<sequence length="78" mass="8561">QNKPKPAIGSRRIGFTGDASGVSLPINLPYSPTKTIWKGKAATTLHQLQNEGKKKRLKMMARKGQGIPDNIDDNDVNF</sequence>
<name>A0AAF0U783_SOLVR</name>
<dbReference type="EMBL" id="CP133619">
    <property type="protein sequence ID" value="WMV40780.1"/>
    <property type="molecule type" value="Genomic_DNA"/>
</dbReference>
<keyword evidence="2" id="KW-1185">Reference proteome</keyword>
<protein>
    <submittedName>
        <fullName evidence="1">Uncharacterized protein</fullName>
    </submittedName>
</protein>
<feature type="non-terminal residue" evidence="1">
    <location>
        <position position="1"/>
    </location>
</feature>
<reference evidence="1" key="1">
    <citation type="submission" date="2023-08" db="EMBL/GenBank/DDBJ databases">
        <title>A de novo genome assembly of Solanum verrucosum Schlechtendal, a Mexican diploid species geographically isolated from the other diploid A-genome species in potato relatives.</title>
        <authorList>
            <person name="Hosaka K."/>
        </authorList>
    </citation>
    <scope>NUCLEOTIDE SEQUENCE</scope>
    <source>
        <tissue evidence="1">Young leaves</tissue>
    </source>
</reference>
<evidence type="ECO:0000313" key="2">
    <source>
        <dbReference type="Proteomes" id="UP001234989"/>
    </source>
</evidence>
<evidence type="ECO:0000313" key="1">
    <source>
        <dbReference type="EMBL" id="WMV40780.1"/>
    </source>
</evidence>
<dbReference type="AlphaFoldDB" id="A0AAF0U783"/>
<organism evidence="1 2">
    <name type="scientific">Solanum verrucosum</name>
    <dbReference type="NCBI Taxonomy" id="315347"/>
    <lineage>
        <taxon>Eukaryota</taxon>
        <taxon>Viridiplantae</taxon>
        <taxon>Streptophyta</taxon>
        <taxon>Embryophyta</taxon>
        <taxon>Tracheophyta</taxon>
        <taxon>Spermatophyta</taxon>
        <taxon>Magnoliopsida</taxon>
        <taxon>eudicotyledons</taxon>
        <taxon>Gunneridae</taxon>
        <taxon>Pentapetalae</taxon>
        <taxon>asterids</taxon>
        <taxon>lamiids</taxon>
        <taxon>Solanales</taxon>
        <taxon>Solanaceae</taxon>
        <taxon>Solanoideae</taxon>
        <taxon>Solaneae</taxon>
        <taxon>Solanum</taxon>
    </lineage>
</organism>
<gene>
    <name evidence="1" type="ORF">MTR67_034165</name>
</gene>
<proteinExistence type="predicted"/>
<accession>A0AAF0U783</accession>